<dbReference type="RefSeq" id="XP_075095110.1">
    <property type="nucleotide sequence ID" value="XM_075239009.1"/>
</dbReference>
<keyword evidence="1" id="KW-1185">Reference proteome</keyword>
<accession>A0AC58TD15</accession>
<gene>
    <name evidence="2" type="primary">LOC142173422</name>
</gene>
<evidence type="ECO:0000313" key="1">
    <source>
        <dbReference type="Proteomes" id="UP000790787"/>
    </source>
</evidence>
<organism evidence="1 2">
    <name type="scientific">Nicotiana tabacum</name>
    <name type="common">Common tobacco</name>
    <dbReference type="NCBI Taxonomy" id="4097"/>
    <lineage>
        <taxon>Eukaryota</taxon>
        <taxon>Viridiplantae</taxon>
        <taxon>Streptophyta</taxon>
        <taxon>Embryophyta</taxon>
        <taxon>Tracheophyta</taxon>
        <taxon>Spermatophyta</taxon>
        <taxon>Magnoliopsida</taxon>
        <taxon>eudicotyledons</taxon>
        <taxon>Gunneridae</taxon>
        <taxon>Pentapetalae</taxon>
        <taxon>asterids</taxon>
        <taxon>lamiids</taxon>
        <taxon>Solanales</taxon>
        <taxon>Solanaceae</taxon>
        <taxon>Nicotianoideae</taxon>
        <taxon>Nicotianeae</taxon>
        <taxon>Nicotiana</taxon>
    </lineage>
</organism>
<proteinExistence type="predicted"/>
<sequence>MKQYLNKVQVLLSWFKEWSIVHIPREENVEADALANLESSTEMKGSDFGAVVQLLHSVLDADGYCEVNLTSLIWDWRNEFIEYLRHGKLPEDPKASRALRIKVTHYYLIDGQLYRRSFQGSLDQCFGTSEADYVVREVHEGVCGNHFGADSLVLKLVKAGYYWPRMEQDVKTFV</sequence>
<name>A0AC58TD15_TOBAC</name>
<evidence type="ECO:0000313" key="2">
    <source>
        <dbReference type="RefSeq" id="XP_075095110.1"/>
    </source>
</evidence>
<reference evidence="2" key="2">
    <citation type="submission" date="2025-08" db="UniProtKB">
        <authorList>
            <consortium name="RefSeq"/>
        </authorList>
    </citation>
    <scope>IDENTIFICATION</scope>
    <source>
        <tissue evidence="2">Leaf</tissue>
    </source>
</reference>
<protein>
    <submittedName>
        <fullName evidence="2">Uncharacterized protein LOC142173422</fullName>
    </submittedName>
</protein>
<dbReference type="Proteomes" id="UP000790787">
    <property type="component" value="Chromosome 19"/>
</dbReference>
<reference evidence="1" key="1">
    <citation type="journal article" date="2014" name="Nat. Commun.">
        <title>The tobacco genome sequence and its comparison with those of tomato and potato.</title>
        <authorList>
            <person name="Sierro N."/>
            <person name="Battey J.N."/>
            <person name="Ouadi S."/>
            <person name="Bakaher N."/>
            <person name="Bovet L."/>
            <person name="Willig A."/>
            <person name="Goepfert S."/>
            <person name="Peitsch M.C."/>
            <person name="Ivanov N.V."/>
        </authorList>
    </citation>
    <scope>NUCLEOTIDE SEQUENCE [LARGE SCALE GENOMIC DNA]</scope>
</reference>